<dbReference type="Pfam" id="PF26163">
    <property type="entry name" value="mS26"/>
    <property type="match status" value="1"/>
</dbReference>
<feature type="compositionally biased region" description="Pro residues" evidence="1">
    <location>
        <begin position="1"/>
        <end position="11"/>
    </location>
</feature>
<feature type="compositionally biased region" description="Basic residues" evidence="1">
    <location>
        <begin position="13"/>
        <end position="24"/>
    </location>
</feature>
<name>A0AA43TWY7_9LECA</name>
<proteinExistence type="predicted"/>
<feature type="compositionally biased region" description="Low complexity" evidence="1">
    <location>
        <begin position="37"/>
        <end position="46"/>
    </location>
</feature>
<feature type="compositionally biased region" description="Basic and acidic residues" evidence="1">
    <location>
        <begin position="164"/>
        <end position="176"/>
    </location>
</feature>
<reference evidence="2" key="1">
    <citation type="journal article" date="2023" name="Genome Biol. Evol.">
        <title>First Whole Genome Sequence and Flow Cytometry Genome Size Data for the Lichen-Forming Fungus Ramalina farinacea (Ascomycota).</title>
        <authorList>
            <person name="Llewellyn T."/>
            <person name="Mian S."/>
            <person name="Hill R."/>
            <person name="Leitch I.J."/>
            <person name="Gaya E."/>
        </authorList>
    </citation>
    <scope>NUCLEOTIDE SEQUENCE</scope>
    <source>
        <strain evidence="2">LIQ254RAFAR</strain>
    </source>
</reference>
<organism evidence="2 3">
    <name type="scientific">Ramalina farinacea</name>
    <dbReference type="NCBI Taxonomy" id="258253"/>
    <lineage>
        <taxon>Eukaryota</taxon>
        <taxon>Fungi</taxon>
        <taxon>Dikarya</taxon>
        <taxon>Ascomycota</taxon>
        <taxon>Pezizomycotina</taxon>
        <taxon>Lecanoromycetes</taxon>
        <taxon>OSLEUM clade</taxon>
        <taxon>Lecanoromycetidae</taxon>
        <taxon>Lecanorales</taxon>
        <taxon>Lecanorineae</taxon>
        <taxon>Ramalinaceae</taxon>
        <taxon>Ramalina</taxon>
    </lineage>
</organism>
<feature type="region of interest" description="Disordered" evidence="1">
    <location>
        <begin position="79"/>
        <end position="110"/>
    </location>
</feature>
<evidence type="ECO:0000313" key="2">
    <source>
        <dbReference type="EMBL" id="MDI1490964.1"/>
    </source>
</evidence>
<sequence length="321" mass="36802">MAPRINPPTRPYHPLRKSLPHPSRHPFTTSPPPLAPQPTTTTTRIPPQSPNFIPIPRSLQPQQHYPKWMKGVLPVPRPLFPRSAPDKSSPQYLASTTPEPLPHNLNRHRADDLRATDLARWKSRQSSLRRSNLRQSLLELKFRKEGSDQIIAARSARTQALNRSRREAPEREDERLTSATVLQADIVHRRRHSGGLPDPQRESRLATKRQNLEEHKQREVQERREMLHKLYIYAGSFITTGKQLDRVVERAFDDLSQFSNDSMAGSNIWNTGEPQTTRDLLGIRTRGDTRGRRALDDVGRKKVLGEERMRVVGEELTGGRT</sequence>
<evidence type="ECO:0000313" key="3">
    <source>
        <dbReference type="Proteomes" id="UP001161017"/>
    </source>
</evidence>
<dbReference type="CDD" id="cd23703">
    <property type="entry name" value="mS26_PET12"/>
    <property type="match status" value="1"/>
</dbReference>
<dbReference type="Proteomes" id="UP001161017">
    <property type="component" value="Unassembled WGS sequence"/>
</dbReference>
<dbReference type="EMBL" id="JAPUFD010000013">
    <property type="protein sequence ID" value="MDI1490964.1"/>
    <property type="molecule type" value="Genomic_DNA"/>
</dbReference>
<accession>A0AA43TWY7</accession>
<feature type="compositionally biased region" description="Basic and acidic residues" evidence="1">
    <location>
        <begin position="199"/>
        <end position="220"/>
    </location>
</feature>
<comment type="caution">
    <text evidence="2">The sequence shown here is derived from an EMBL/GenBank/DDBJ whole genome shotgun (WGS) entry which is preliminary data.</text>
</comment>
<feature type="region of interest" description="Disordered" evidence="1">
    <location>
        <begin position="157"/>
        <end position="220"/>
    </location>
</feature>
<feature type="compositionally biased region" description="Polar residues" evidence="1">
    <location>
        <begin position="86"/>
        <end position="98"/>
    </location>
</feature>
<dbReference type="AlphaFoldDB" id="A0AA43TWY7"/>
<dbReference type="InterPro" id="IPR058940">
    <property type="entry name" value="mS26_fungi"/>
</dbReference>
<keyword evidence="3" id="KW-1185">Reference proteome</keyword>
<feature type="region of interest" description="Disordered" evidence="1">
    <location>
        <begin position="1"/>
        <end position="47"/>
    </location>
</feature>
<gene>
    <name evidence="2" type="ORF">OHK93_002169</name>
</gene>
<protein>
    <submittedName>
        <fullName evidence="2">Uncharacterized protein</fullName>
    </submittedName>
</protein>
<evidence type="ECO:0000256" key="1">
    <source>
        <dbReference type="SAM" id="MobiDB-lite"/>
    </source>
</evidence>